<accession>A0A1H9GN34</accession>
<sequence>MKRTVSLLFICVCIFKCYAINFEIVNKNFPYWAFQQNYCSEEETDPENHNNIVLSTHLVQAFPFPFTHRVFDFLVDKNITWNKMTIYSFSYQSEDGEVTIIKNKKINNERMFNIIKDYHWIKEMEYFENVMGKIVYSFDDGEIITEYTELRVW</sequence>
<evidence type="ECO:0000313" key="2">
    <source>
        <dbReference type="Proteomes" id="UP000182360"/>
    </source>
</evidence>
<dbReference type="EMBL" id="FOFU01000005">
    <property type="protein sequence ID" value="SEQ51368.1"/>
    <property type="molecule type" value="Genomic_DNA"/>
</dbReference>
<dbReference type="Proteomes" id="UP000182360">
    <property type="component" value="Unassembled WGS sequence"/>
</dbReference>
<name>A0A1H9GN34_9SPIR</name>
<dbReference type="AlphaFoldDB" id="A0A1H9GN34"/>
<proteinExistence type="predicted"/>
<organism evidence="1 2">
    <name type="scientific">Treponema bryantii</name>
    <dbReference type="NCBI Taxonomy" id="163"/>
    <lineage>
        <taxon>Bacteria</taxon>
        <taxon>Pseudomonadati</taxon>
        <taxon>Spirochaetota</taxon>
        <taxon>Spirochaetia</taxon>
        <taxon>Spirochaetales</taxon>
        <taxon>Treponemataceae</taxon>
        <taxon>Treponema</taxon>
    </lineage>
</organism>
<protein>
    <submittedName>
        <fullName evidence="1">Uncharacterized protein</fullName>
    </submittedName>
</protein>
<evidence type="ECO:0000313" key="1">
    <source>
        <dbReference type="EMBL" id="SEQ51368.1"/>
    </source>
</evidence>
<gene>
    <name evidence="1" type="ORF">SAMN04487977_10564</name>
</gene>
<dbReference type="OrthoDB" id="360864at2"/>
<keyword evidence="2" id="KW-1185">Reference proteome</keyword>
<reference evidence="1 2" key="1">
    <citation type="submission" date="2016-10" db="EMBL/GenBank/DDBJ databases">
        <authorList>
            <person name="de Groot N.N."/>
        </authorList>
    </citation>
    <scope>NUCLEOTIDE SEQUENCE [LARGE SCALE GENOMIC DNA]</scope>
    <source>
        <strain evidence="1 2">B25</strain>
    </source>
</reference>
<dbReference type="RefSeq" id="WP_143064211.1">
    <property type="nucleotide sequence ID" value="NZ_AP025286.1"/>
</dbReference>